<evidence type="ECO:0000313" key="4">
    <source>
        <dbReference type="Proteomes" id="UP001595898"/>
    </source>
</evidence>
<keyword evidence="4" id="KW-1185">Reference proteome</keyword>
<evidence type="ECO:0000259" key="2">
    <source>
        <dbReference type="Pfam" id="PF07510"/>
    </source>
</evidence>
<sequence>MTDPSNIASSRVIAYLDESAGGSDDLRFDSEIPFGNLSAFGESIKDKMEIDRKDLHEVLLDNHFAVPPYQRLYSWKHKQIKEFWEVITDFVHMPAEQSGEQVFGLYFGSIYIAEDGSGSRLEIIDGQQRLTTTSIFLFVLKQKLEERADDLYPDLASFVNSTLDQLKDVLYDTGEFTATTTSIRLNKHDTDFYNKFLLQPARRQEYLEDRQEMDRGKYDARFKEAIQVGELIDRIGDSSLKSEFEDAEQNEYIYFAESHKRLIHAYNFFDNHLDALLEDINDQERQVILLINLKNYVLRSFVISLCSIESEEATLRMNIFESLNDKGLDLAEIDLIRARILNRFAGEVDADKYTEIWEDVIKSFGADSREIKRFLTYFIAATDESISKLSDVNKALLDVFRTKDGESGADPRMETADEARELLTEIGTFKRYYLDIKRGELTSAQSDISGIKRECEEILARLDGLRTIQWRPLVTYVYQSVDQSPGGNQLLLKVMRAVENISFRRVFVETPANTVEPLYVKATHEFRRLEDEDEFSASDLENFMVREAREAAPQMFGSGFVTTLVQKTEWGNKNLKNLLWKLSSEMHYEQSGASSISVELNVDSIHLEHVLPVNMLREDAYDPYAWLKLFFKTDDVDTQIANQVVELEQLDAINLNDDSQAAQRAEDIISGIQDRFVRDLGNVILLREDINTSIQNRLFSRKLYRYLDDDFREIGANKHLTADGDLDRRKLEKLQSSEIDFTTDESNEANLSEVEKYFNHYWNYQNVASRKADLIADTLDSLAFSTQPDEFETVKDDIEELVKRDMRNRLEDRRLGGLQSQVTD</sequence>
<evidence type="ECO:0000259" key="1">
    <source>
        <dbReference type="Pfam" id="PF03235"/>
    </source>
</evidence>
<dbReference type="InterPro" id="IPR011089">
    <property type="entry name" value="GmrSD_C"/>
</dbReference>
<organism evidence="3 4">
    <name type="scientific">Halosolutus amylolyticus</name>
    <dbReference type="NCBI Taxonomy" id="2932267"/>
    <lineage>
        <taxon>Archaea</taxon>
        <taxon>Methanobacteriati</taxon>
        <taxon>Methanobacteriota</taxon>
        <taxon>Stenosarchaea group</taxon>
        <taxon>Halobacteria</taxon>
        <taxon>Halobacteriales</taxon>
        <taxon>Natrialbaceae</taxon>
        <taxon>Halosolutus</taxon>
    </lineage>
</organism>
<gene>
    <name evidence="3" type="ORF">ACFO5R_02540</name>
</gene>
<dbReference type="InterPro" id="IPR004919">
    <property type="entry name" value="GmrSD_N"/>
</dbReference>
<dbReference type="AlphaFoldDB" id="A0ABD5PJW1"/>
<dbReference type="EMBL" id="JBHSFA010000002">
    <property type="protein sequence ID" value="MFC4540805.1"/>
    <property type="molecule type" value="Genomic_DNA"/>
</dbReference>
<dbReference type="PANTHER" id="PTHR35149">
    <property type="entry name" value="SLL5132 PROTEIN"/>
    <property type="match status" value="1"/>
</dbReference>
<comment type="caution">
    <text evidence="3">The sequence shown here is derived from an EMBL/GenBank/DDBJ whole genome shotgun (WGS) entry which is preliminary data.</text>
</comment>
<dbReference type="Pfam" id="PF07510">
    <property type="entry name" value="GmrSD_C"/>
    <property type="match status" value="1"/>
</dbReference>
<feature type="domain" description="GmrSD restriction endonucleases N-terminal" evidence="1">
    <location>
        <begin position="61"/>
        <end position="340"/>
    </location>
</feature>
<dbReference type="PANTHER" id="PTHR35149:SF2">
    <property type="entry name" value="DUF262 DOMAIN-CONTAINING PROTEIN"/>
    <property type="match status" value="1"/>
</dbReference>
<dbReference type="RefSeq" id="WP_250138965.1">
    <property type="nucleotide sequence ID" value="NZ_JALIQP010000001.1"/>
</dbReference>
<protein>
    <submittedName>
        <fullName evidence="3">DUF262 domain-containing protein</fullName>
    </submittedName>
</protein>
<reference evidence="3 4" key="1">
    <citation type="journal article" date="2019" name="Int. J. Syst. Evol. Microbiol.">
        <title>The Global Catalogue of Microorganisms (GCM) 10K type strain sequencing project: providing services to taxonomists for standard genome sequencing and annotation.</title>
        <authorList>
            <consortium name="The Broad Institute Genomics Platform"/>
            <consortium name="The Broad Institute Genome Sequencing Center for Infectious Disease"/>
            <person name="Wu L."/>
            <person name="Ma J."/>
        </authorList>
    </citation>
    <scope>NUCLEOTIDE SEQUENCE [LARGE SCALE GENOMIC DNA]</scope>
    <source>
        <strain evidence="3 4">WLHS5</strain>
    </source>
</reference>
<name>A0ABD5PJW1_9EURY</name>
<feature type="domain" description="GmrSD restriction endonucleases C-terminal" evidence="2">
    <location>
        <begin position="570"/>
        <end position="733"/>
    </location>
</feature>
<dbReference type="Pfam" id="PF03235">
    <property type="entry name" value="GmrSD_N"/>
    <property type="match status" value="1"/>
</dbReference>
<accession>A0ABD5PJW1</accession>
<evidence type="ECO:0000313" key="3">
    <source>
        <dbReference type="EMBL" id="MFC4540805.1"/>
    </source>
</evidence>
<proteinExistence type="predicted"/>
<dbReference type="Proteomes" id="UP001595898">
    <property type="component" value="Unassembled WGS sequence"/>
</dbReference>